<dbReference type="CDD" id="cd00590">
    <property type="entry name" value="RRM_SF"/>
    <property type="match status" value="1"/>
</dbReference>
<evidence type="ECO:0000313" key="6">
    <source>
        <dbReference type="Proteomes" id="UP001201812"/>
    </source>
</evidence>
<feature type="region of interest" description="Disordered" evidence="3">
    <location>
        <begin position="151"/>
        <end position="181"/>
    </location>
</feature>
<dbReference type="SMART" id="SM00360">
    <property type="entry name" value="RRM"/>
    <property type="match status" value="4"/>
</dbReference>
<dbReference type="Proteomes" id="UP001201812">
    <property type="component" value="Unassembled WGS sequence"/>
</dbReference>
<dbReference type="Pfam" id="PF00076">
    <property type="entry name" value="RRM_1"/>
    <property type="match status" value="3"/>
</dbReference>
<protein>
    <submittedName>
        <fullName evidence="5">RNA recognition motif domain-containing protein</fullName>
    </submittedName>
</protein>
<proteinExistence type="predicted"/>
<dbReference type="PANTHER" id="PTHR48024:SF56">
    <property type="entry name" value="HETEROGENEOUS NUCLEAR RIBONUCLEOPROTEIN A0"/>
    <property type="match status" value="1"/>
</dbReference>
<dbReference type="InterPro" id="IPR012677">
    <property type="entry name" value="Nucleotide-bd_a/b_plait_sf"/>
</dbReference>
<evidence type="ECO:0000256" key="3">
    <source>
        <dbReference type="SAM" id="MobiDB-lite"/>
    </source>
</evidence>
<dbReference type="GO" id="GO:0003723">
    <property type="term" value="F:RNA binding"/>
    <property type="evidence" value="ECO:0007669"/>
    <property type="project" value="UniProtKB-UniRule"/>
</dbReference>
<dbReference type="InterPro" id="IPR035979">
    <property type="entry name" value="RBD_domain_sf"/>
</dbReference>
<comment type="caution">
    <text evidence="5">The sequence shown here is derived from an EMBL/GenBank/DDBJ whole genome shotgun (WGS) entry which is preliminary data.</text>
</comment>
<dbReference type="InterPro" id="IPR000504">
    <property type="entry name" value="RRM_dom"/>
</dbReference>
<dbReference type="GO" id="GO:0005634">
    <property type="term" value="C:nucleus"/>
    <property type="evidence" value="ECO:0007669"/>
    <property type="project" value="TreeGrafter"/>
</dbReference>
<dbReference type="EMBL" id="JAKKPZ010000079">
    <property type="protein sequence ID" value="KAI1703632.1"/>
    <property type="molecule type" value="Genomic_DNA"/>
</dbReference>
<sequence length="530" mass="59677">MALQQIPQSGSEMNQGLVSYGTLDECLPFTSMLNLRIAFQKCVRRASILGNSPLRHHTSRSSNVIHISRLSYSNGNIEEAEGSSISAQKDRKKLKISSSNAIHISRLSYSNDNSEEAEGASMSYRYIKDREKQADAIKSPQAIANDPQANEILSSSEKKPPPAIANDPEVNSTPPAIEDEKAQNSKNLNFRRYHICVRGFSKAMPGIRQCQPFVLEKFYSQFGKLIQCVLYKNKHRVPKARVVFESKKAMDRALESSPHRINQEQVTAEIGTYQNQFNDLRVFDLSHETTEESLRAFYSRFGNLIYCGVNKGSEIGKSNGRGYVTFASHEELDRALDAQPHVIDGSEVFLRYSTGELDLMIMEVPEGITEESLRTFFSQYGRVRRCEWLKGKNRIVHAFLTFSTVDEVNRAMADRPHIIDNNILKTDYPIKQGLFSIFVGSLPENTTPESLFKAFSKFGKIVYLEVLNGNGRRISGKNQRGRYGSVSYGTRQEADKAVDANPHEIDGVIVNVRKATDKPVDKSRVVSNRK</sequence>
<keyword evidence="1 2" id="KW-0694">RNA-binding</keyword>
<evidence type="ECO:0000313" key="5">
    <source>
        <dbReference type="EMBL" id="KAI1703632.1"/>
    </source>
</evidence>
<dbReference type="PROSITE" id="PS50102">
    <property type="entry name" value="RRM"/>
    <property type="match status" value="3"/>
</dbReference>
<evidence type="ECO:0000256" key="2">
    <source>
        <dbReference type="PROSITE-ProRule" id="PRU00176"/>
    </source>
</evidence>
<dbReference type="PANTHER" id="PTHR48024">
    <property type="entry name" value="GEO13361P1-RELATED"/>
    <property type="match status" value="1"/>
</dbReference>
<name>A0AAD4MRI7_9BILA</name>
<accession>A0AAD4MRI7</accession>
<organism evidence="5 6">
    <name type="scientific">Ditylenchus destructor</name>
    <dbReference type="NCBI Taxonomy" id="166010"/>
    <lineage>
        <taxon>Eukaryota</taxon>
        <taxon>Metazoa</taxon>
        <taxon>Ecdysozoa</taxon>
        <taxon>Nematoda</taxon>
        <taxon>Chromadorea</taxon>
        <taxon>Rhabditida</taxon>
        <taxon>Tylenchina</taxon>
        <taxon>Tylenchomorpha</taxon>
        <taxon>Sphaerularioidea</taxon>
        <taxon>Anguinidae</taxon>
        <taxon>Anguininae</taxon>
        <taxon>Ditylenchus</taxon>
    </lineage>
</organism>
<dbReference type="SUPFAM" id="SSF54928">
    <property type="entry name" value="RNA-binding domain, RBD"/>
    <property type="match status" value="3"/>
</dbReference>
<feature type="domain" description="RRM" evidence="4">
    <location>
        <begin position="278"/>
        <end position="355"/>
    </location>
</feature>
<feature type="domain" description="RRM" evidence="4">
    <location>
        <begin position="357"/>
        <end position="431"/>
    </location>
</feature>
<evidence type="ECO:0000259" key="4">
    <source>
        <dbReference type="PROSITE" id="PS50102"/>
    </source>
</evidence>
<evidence type="ECO:0000256" key="1">
    <source>
        <dbReference type="ARBA" id="ARBA00022884"/>
    </source>
</evidence>
<gene>
    <name evidence="5" type="ORF">DdX_14771</name>
</gene>
<reference evidence="5" key="1">
    <citation type="submission" date="2022-01" db="EMBL/GenBank/DDBJ databases">
        <title>Genome Sequence Resource for Two Populations of Ditylenchus destructor, the Migratory Endoparasitic Phytonematode.</title>
        <authorList>
            <person name="Zhang H."/>
            <person name="Lin R."/>
            <person name="Xie B."/>
        </authorList>
    </citation>
    <scope>NUCLEOTIDE SEQUENCE</scope>
    <source>
        <strain evidence="5">BazhouSP</strain>
    </source>
</reference>
<dbReference type="AlphaFoldDB" id="A0AAD4MRI7"/>
<keyword evidence="6" id="KW-1185">Reference proteome</keyword>
<dbReference type="InterPro" id="IPR050886">
    <property type="entry name" value="RNA-binding_reg"/>
</dbReference>
<dbReference type="Gene3D" id="3.30.70.330">
    <property type="match status" value="4"/>
</dbReference>
<feature type="domain" description="RRM" evidence="4">
    <location>
        <begin position="435"/>
        <end position="517"/>
    </location>
</feature>